<dbReference type="RefSeq" id="XP_022758199.1">
    <property type="nucleotide sequence ID" value="XM_022902464.1"/>
</dbReference>
<feature type="region of interest" description="Disordered" evidence="1">
    <location>
        <begin position="32"/>
        <end position="85"/>
    </location>
</feature>
<dbReference type="PANTHER" id="PTHR33982:SF5">
    <property type="entry name" value="OUTER ENVELOPE MEMBRANE PROTEIN 7"/>
    <property type="match status" value="1"/>
</dbReference>
<reference evidence="4" key="1">
    <citation type="submission" date="2025-08" db="UniProtKB">
        <authorList>
            <consortium name="RefSeq"/>
        </authorList>
    </citation>
    <scope>IDENTIFICATION</scope>
    <source>
        <tissue evidence="4">Fruit stalk</tissue>
    </source>
</reference>
<feature type="compositionally biased region" description="Basic and acidic residues" evidence="1">
    <location>
        <begin position="32"/>
        <end position="60"/>
    </location>
</feature>
<feature type="chain" id="PRO_5027699603" evidence="2">
    <location>
        <begin position="18"/>
        <end position="85"/>
    </location>
</feature>
<dbReference type="PANTHER" id="PTHR33982">
    <property type="entry name" value="OUTER ENVELOPE MEMBRANE PROTEIN 7-RELATED"/>
    <property type="match status" value="1"/>
</dbReference>
<sequence length="85" mass="9852">MKQAAVVFGALAVGWLAMEMTFKPFLDQARAAMDKSDPERDPDDMDVRQVDRDREIKDVVEGNDDFPSRRPILMPSPRTHRWHKL</sequence>
<dbReference type="KEGG" id="dzi:111305183"/>
<feature type="signal peptide" evidence="2">
    <location>
        <begin position="1"/>
        <end position="17"/>
    </location>
</feature>
<name>A0A6P5ZZP3_DURZI</name>
<dbReference type="GO" id="GO:0009707">
    <property type="term" value="C:chloroplast outer membrane"/>
    <property type="evidence" value="ECO:0007669"/>
    <property type="project" value="TreeGrafter"/>
</dbReference>
<dbReference type="AlphaFoldDB" id="A0A6P5ZZP3"/>
<dbReference type="InterPro" id="IPR038944">
    <property type="entry name" value="OEP7-like"/>
</dbReference>
<keyword evidence="2" id="KW-0732">Signal</keyword>
<dbReference type="Proteomes" id="UP000515121">
    <property type="component" value="Unplaced"/>
</dbReference>
<keyword evidence="3" id="KW-1185">Reference proteome</keyword>
<proteinExistence type="predicted"/>
<evidence type="ECO:0000313" key="3">
    <source>
        <dbReference type="Proteomes" id="UP000515121"/>
    </source>
</evidence>
<dbReference type="OrthoDB" id="754892at2759"/>
<evidence type="ECO:0000256" key="2">
    <source>
        <dbReference type="SAM" id="SignalP"/>
    </source>
</evidence>
<evidence type="ECO:0000256" key="1">
    <source>
        <dbReference type="SAM" id="MobiDB-lite"/>
    </source>
</evidence>
<gene>
    <name evidence="4" type="primary">LOC111305183</name>
</gene>
<evidence type="ECO:0000313" key="4">
    <source>
        <dbReference type="RefSeq" id="XP_022758199.1"/>
    </source>
</evidence>
<protein>
    <submittedName>
        <fullName evidence="4">Outer envelope membrane protein 7-like</fullName>
    </submittedName>
</protein>
<dbReference type="GeneID" id="111305183"/>
<accession>A0A6P5ZZP3</accession>
<organism evidence="3 4">
    <name type="scientific">Durio zibethinus</name>
    <name type="common">Durian</name>
    <dbReference type="NCBI Taxonomy" id="66656"/>
    <lineage>
        <taxon>Eukaryota</taxon>
        <taxon>Viridiplantae</taxon>
        <taxon>Streptophyta</taxon>
        <taxon>Embryophyta</taxon>
        <taxon>Tracheophyta</taxon>
        <taxon>Spermatophyta</taxon>
        <taxon>Magnoliopsida</taxon>
        <taxon>eudicotyledons</taxon>
        <taxon>Gunneridae</taxon>
        <taxon>Pentapetalae</taxon>
        <taxon>rosids</taxon>
        <taxon>malvids</taxon>
        <taxon>Malvales</taxon>
        <taxon>Malvaceae</taxon>
        <taxon>Helicteroideae</taxon>
        <taxon>Durio</taxon>
    </lineage>
</organism>